<dbReference type="Gene3D" id="1.20.120.1940">
    <property type="entry name" value="YfdX protein domain"/>
    <property type="match status" value="1"/>
</dbReference>
<feature type="signal peptide" evidence="1">
    <location>
        <begin position="1"/>
        <end position="26"/>
    </location>
</feature>
<evidence type="ECO:0000313" key="3">
    <source>
        <dbReference type="Proteomes" id="UP001165576"/>
    </source>
</evidence>
<gene>
    <name evidence="2" type="ORF">NQF86_00130</name>
</gene>
<dbReference type="RefSeq" id="WP_266115604.1">
    <property type="nucleotide sequence ID" value="NZ_JANIDY010000001.1"/>
</dbReference>
<dbReference type="Gene3D" id="6.10.250.2140">
    <property type="match status" value="1"/>
</dbReference>
<dbReference type="EMBL" id="JANIDY010000001">
    <property type="protein sequence ID" value="MCX5617079.1"/>
    <property type="molecule type" value="Genomic_DNA"/>
</dbReference>
<keyword evidence="3" id="KW-1185">Reference proteome</keyword>
<accession>A0ABT3WDB3</accession>
<organism evidence="2 3">
    <name type="scientific">Bombella pluederhausensis</name>
    <dbReference type="NCBI Taxonomy" id="2967336"/>
    <lineage>
        <taxon>Bacteria</taxon>
        <taxon>Pseudomonadati</taxon>
        <taxon>Pseudomonadota</taxon>
        <taxon>Alphaproteobacteria</taxon>
        <taxon>Acetobacterales</taxon>
        <taxon>Acetobacteraceae</taxon>
        <taxon>Bombella</taxon>
    </lineage>
</organism>
<dbReference type="InterPro" id="IPR021236">
    <property type="entry name" value="Uncharacterised_YfdX"/>
</dbReference>
<reference evidence="2" key="1">
    <citation type="submission" date="2022-07" db="EMBL/GenBank/DDBJ databases">
        <title>Bombella genomes.</title>
        <authorList>
            <person name="Harer L."/>
            <person name="Styblova S."/>
            <person name="Ehrmann M."/>
        </authorList>
    </citation>
    <scope>NUCLEOTIDE SEQUENCE</scope>
    <source>
        <strain evidence="2">TMW 2.2543</strain>
    </source>
</reference>
<comment type="caution">
    <text evidence="2">The sequence shown here is derived from an EMBL/GenBank/DDBJ whole genome shotgun (WGS) entry which is preliminary data.</text>
</comment>
<protein>
    <submittedName>
        <fullName evidence="2">YfdX family protein</fullName>
    </submittedName>
</protein>
<evidence type="ECO:0000313" key="2">
    <source>
        <dbReference type="EMBL" id="MCX5617079.1"/>
    </source>
</evidence>
<evidence type="ECO:0000256" key="1">
    <source>
        <dbReference type="SAM" id="SignalP"/>
    </source>
</evidence>
<name>A0ABT3WDB3_9PROT</name>
<feature type="chain" id="PRO_5045330264" evidence="1">
    <location>
        <begin position="27"/>
        <end position="241"/>
    </location>
</feature>
<keyword evidence="1" id="KW-0732">Signal</keyword>
<dbReference type="Pfam" id="PF10938">
    <property type="entry name" value="YfdX"/>
    <property type="match status" value="1"/>
</dbReference>
<proteinExistence type="predicted"/>
<sequence length="241" mass="25403">MRFTALHKGLALSVFGLSALAVPALADDTAATDQNGAPLTKHEKYETKKEHRAFHHLSENGQKAMANILDAQQFLANGQNNKAVNALRSASSHLDAAAKAREQFTAAEADLHPAPQHPVSSAHTAQNGPTDWIPVGGEVIATDVLEPSKKSAVATANAQLKAGQTEQAAQTLKIVGEDIDFVIALAPLAQLQGFVNRAMTFAQDNQTDAANQALTDGLNTLVFVSENVVTEATNSSAAKKH</sequence>
<dbReference type="Proteomes" id="UP001165576">
    <property type="component" value="Unassembled WGS sequence"/>
</dbReference>